<evidence type="ECO:0000259" key="1">
    <source>
        <dbReference type="Pfam" id="PF13577"/>
    </source>
</evidence>
<dbReference type="EMBL" id="VCKX01000057">
    <property type="protein sequence ID" value="TMR33396.1"/>
    <property type="molecule type" value="Genomic_DNA"/>
</dbReference>
<dbReference type="SUPFAM" id="SSF54427">
    <property type="entry name" value="NTF2-like"/>
    <property type="match status" value="1"/>
</dbReference>
<protein>
    <submittedName>
        <fullName evidence="2">Nuclear transport factor 2 family protein</fullName>
    </submittedName>
</protein>
<dbReference type="InterPro" id="IPR032710">
    <property type="entry name" value="NTF2-like_dom_sf"/>
</dbReference>
<dbReference type="Pfam" id="PF13577">
    <property type="entry name" value="SnoaL_4"/>
    <property type="match status" value="1"/>
</dbReference>
<gene>
    <name evidence="2" type="ORF">ETD85_20060</name>
</gene>
<comment type="caution">
    <text evidence="2">The sequence shown here is derived from an EMBL/GenBank/DDBJ whole genome shotgun (WGS) entry which is preliminary data.</text>
</comment>
<accession>A0A5S4GKA1</accession>
<dbReference type="Proteomes" id="UP000306628">
    <property type="component" value="Unassembled WGS sequence"/>
</dbReference>
<dbReference type="Gene3D" id="3.10.450.50">
    <property type="match status" value="1"/>
</dbReference>
<keyword evidence="3" id="KW-1185">Reference proteome</keyword>
<dbReference type="OrthoDB" id="4941530at2"/>
<evidence type="ECO:0000313" key="3">
    <source>
        <dbReference type="Proteomes" id="UP000306628"/>
    </source>
</evidence>
<dbReference type="AlphaFoldDB" id="A0A5S4GKA1"/>
<organism evidence="2 3">
    <name type="scientific">Nonomuraea zeae</name>
    <dbReference type="NCBI Taxonomy" id="1642303"/>
    <lineage>
        <taxon>Bacteria</taxon>
        <taxon>Bacillati</taxon>
        <taxon>Actinomycetota</taxon>
        <taxon>Actinomycetes</taxon>
        <taxon>Streptosporangiales</taxon>
        <taxon>Streptosporangiaceae</taxon>
        <taxon>Nonomuraea</taxon>
    </lineage>
</organism>
<dbReference type="RefSeq" id="WP_138691284.1">
    <property type="nucleotide sequence ID" value="NZ_JBHSAZ010000114.1"/>
</dbReference>
<sequence length="168" mass="19081">MSSSNETLLATIEAEREIYRTFLRFFRLVDTRQFERLGEECFTPDAVIEYHLPAPHRFNGRAEFTAYMLDGPRRRQQMVAHVLGQIAIEWEAGRPSVSAYATVWHWYQANASQGDLRPADWTTIGLVEDDFEQFEGRWLIARRTVSPITGLVAAGSPPLPTAARPAAE</sequence>
<feature type="domain" description="SnoaL-like" evidence="1">
    <location>
        <begin position="11"/>
        <end position="144"/>
    </location>
</feature>
<dbReference type="InterPro" id="IPR037401">
    <property type="entry name" value="SnoaL-like"/>
</dbReference>
<name>A0A5S4GKA1_9ACTN</name>
<proteinExistence type="predicted"/>
<reference evidence="2 3" key="1">
    <citation type="submission" date="2019-05" db="EMBL/GenBank/DDBJ databases">
        <title>Draft genome sequence of Nonomuraea zeae DSM 100528.</title>
        <authorList>
            <person name="Saricaoglu S."/>
            <person name="Isik K."/>
        </authorList>
    </citation>
    <scope>NUCLEOTIDE SEQUENCE [LARGE SCALE GENOMIC DNA]</scope>
    <source>
        <strain evidence="2 3">DSM 100528</strain>
    </source>
</reference>
<evidence type="ECO:0000313" key="2">
    <source>
        <dbReference type="EMBL" id="TMR33396.1"/>
    </source>
</evidence>